<dbReference type="AlphaFoldDB" id="A0A7X8SP68"/>
<protein>
    <submittedName>
        <fullName evidence="2">T9SS type A sorting domain-containing protein</fullName>
    </submittedName>
</protein>
<gene>
    <name evidence="2" type="ORF">HGP29_21780</name>
</gene>
<comment type="caution">
    <text evidence="2">The sequence shown here is derived from an EMBL/GenBank/DDBJ whole genome shotgun (WGS) entry which is preliminary data.</text>
</comment>
<name>A0A7X8SP68_9BACT</name>
<dbReference type="Gene3D" id="2.160.20.10">
    <property type="entry name" value="Single-stranded right-handed beta-helix, Pectin lyase-like"/>
    <property type="match status" value="1"/>
</dbReference>
<dbReference type="InterPro" id="IPR026444">
    <property type="entry name" value="Secre_tail"/>
</dbReference>
<dbReference type="SMART" id="SM00710">
    <property type="entry name" value="PbH1"/>
    <property type="match status" value="7"/>
</dbReference>
<evidence type="ECO:0000259" key="1">
    <source>
        <dbReference type="SMART" id="SM00635"/>
    </source>
</evidence>
<dbReference type="EMBL" id="JABAIL010000008">
    <property type="protein sequence ID" value="NLR93846.1"/>
    <property type="molecule type" value="Genomic_DNA"/>
</dbReference>
<dbReference type="Proteomes" id="UP000585050">
    <property type="component" value="Unassembled WGS sequence"/>
</dbReference>
<dbReference type="InterPro" id="IPR003343">
    <property type="entry name" value="Big_2"/>
</dbReference>
<dbReference type="InterPro" id="IPR012334">
    <property type="entry name" value="Pectin_lyas_fold"/>
</dbReference>
<dbReference type="InterPro" id="IPR011050">
    <property type="entry name" value="Pectin_lyase_fold/virulence"/>
</dbReference>
<dbReference type="NCBIfam" id="TIGR04183">
    <property type="entry name" value="Por_Secre_tail"/>
    <property type="match status" value="1"/>
</dbReference>
<dbReference type="InterPro" id="IPR006626">
    <property type="entry name" value="PbH1"/>
</dbReference>
<dbReference type="InterPro" id="IPR008964">
    <property type="entry name" value="Invasin/intimin_cell_adhesion"/>
</dbReference>
<evidence type="ECO:0000313" key="2">
    <source>
        <dbReference type="EMBL" id="NLR93846.1"/>
    </source>
</evidence>
<dbReference type="Pfam" id="PF02368">
    <property type="entry name" value="Big_2"/>
    <property type="match status" value="1"/>
</dbReference>
<evidence type="ECO:0000313" key="3">
    <source>
        <dbReference type="Proteomes" id="UP000585050"/>
    </source>
</evidence>
<organism evidence="2 3">
    <name type="scientific">Flammeovirga agarivorans</name>
    <dbReference type="NCBI Taxonomy" id="2726742"/>
    <lineage>
        <taxon>Bacteria</taxon>
        <taxon>Pseudomonadati</taxon>
        <taxon>Bacteroidota</taxon>
        <taxon>Cytophagia</taxon>
        <taxon>Cytophagales</taxon>
        <taxon>Flammeovirgaceae</taxon>
        <taxon>Flammeovirga</taxon>
    </lineage>
</organism>
<keyword evidence="3" id="KW-1185">Reference proteome</keyword>
<accession>A0A7X8SP68</accession>
<dbReference type="Pfam" id="PF18962">
    <property type="entry name" value="Por_Secre_tail"/>
    <property type="match status" value="1"/>
</dbReference>
<dbReference type="SMART" id="SM00635">
    <property type="entry name" value="BID_2"/>
    <property type="match status" value="1"/>
</dbReference>
<dbReference type="SUPFAM" id="SSF49373">
    <property type="entry name" value="Invasin/intimin cell-adhesion fragments"/>
    <property type="match status" value="1"/>
</dbReference>
<dbReference type="Gene3D" id="2.60.40.1080">
    <property type="match status" value="1"/>
</dbReference>
<reference evidence="2 3" key="1">
    <citation type="submission" date="2020-04" db="EMBL/GenBank/DDBJ databases">
        <title>Flammeovirga sp. SR4, a novel species isolated from seawater.</title>
        <authorList>
            <person name="Wang X."/>
        </authorList>
    </citation>
    <scope>NUCLEOTIDE SEQUENCE [LARGE SCALE GENOMIC DNA]</scope>
    <source>
        <strain evidence="2 3">SR4</strain>
    </source>
</reference>
<proteinExistence type="predicted"/>
<feature type="domain" description="BIG2" evidence="1">
    <location>
        <begin position="581"/>
        <end position="658"/>
    </location>
</feature>
<dbReference type="SUPFAM" id="SSF51126">
    <property type="entry name" value="Pectin lyase-like"/>
    <property type="match status" value="2"/>
</dbReference>
<dbReference type="RefSeq" id="WP_168884558.1">
    <property type="nucleotide sequence ID" value="NZ_JABAIL010000008.1"/>
</dbReference>
<sequence length="750" mass="83311">MNRFLLFFSILLIGYSYPIFSQETSRSYYFSNEGNDDNDGSINSPWKTLEKATEISKATNKGGILNPGDQVLFRSGDTFEGQLIFSVSGTESNPILIGHYGEGELPILSGSGNIPNGDYHETIKMINISHVTLDGLWIKNNRKNKGNLNWATNNSIGIKVIANKWGGISKGLTFRNLKLTDIFGIDMIDWEGKFTLDYYSVHGIFLDSESNDLTVNPIKEIGIEDVLIEDCYFYNIGSRGITSRHLTNIRNNPIDDEDRNKNFIIRNNTFEQLGADGIVLSSVYNALVEHNDFIDLGWGDHRSSTDLYFGRGEGCWIWNARNVIVQFNKQYRARGFGDTYGAAGHIDFFTKNAIYQYNYSEDTEGGFVEILGDCVNSTFRYNVSVNDGQRDFHGYSLWVSGYVGKDVEPVRSDSNFIYNNTVYLDKEICQPDISIFAKNTYIYNNIFKVKNGAAIGADGVEIDIEEGSELIVDNNLFFGDISTDFTDLDNNKIIDEDPEFINEGTSGIDGYQIKESSPVVNAGRKIPEPSFPMAGEGIFKHISIYTATDIYGNEVDVRNLISNIGADNNFNEDINAGPSLPVSSVLIENEVKELIIGEENQCVAQVLPLNATNKKVTWTSSDSSIATVDQTGKVKALTEGTVKVTVTTEEGNFTSSINITIKSDSNGEVLGVDDPSFQSKVYPNPTTGKVMITSVGNHDLAIYSVFGKLKFKNKFSDTLFLDLNNYIAGTYILVITNEKGVSTTHKLVIY</sequence>